<feature type="region of interest" description="Disordered" evidence="13">
    <location>
        <begin position="66"/>
        <end position="97"/>
    </location>
</feature>
<name>A0A1G4KE68_9SACH</name>
<evidence type="ECO:0000256" key="8">
    <source>
        <dbReference type="ARBA" id="ARBA00022853"/>
    </source>
</evidence>
<evidence type="ECO:0000256" key="4">
    <source>
        <dbReference type="ARBA" id="ARBA00022679"/>
    </source>
</evidence>
<dbReference type="OrthoDB" id="787137at2759"/>
<evidence type="ECO:0000256" key="7">
    <source>
        <dbReference type="ARBA" id="ARBA00022833"/>
    </source>
</evidence>
<dbReference type="PANTHER" id="PTHR10615">
    <property type="entry name" value="HISTONE ACETYLTRANSFERASE"/>
    <property type="match status" value="1"/>
</dbReference>
<dbReference type="GO" id="GO:0031507">
    <property type="term" value="P:heterochromatin formation"/>
    <property type="evidence" value="ECO:0007669"/>
    <property type="project" value="UniProtKB-ARBA"/>
</dbReference>
<dbReference type="FunFam" id="3.30.60.60:FF:000001">
    <property type="entry name" value="Histone acetyltransferase"/>
    <property type="match status" value="1"/>
</dbReference>
<comment type="subcellular location">
    <subcellularLocation>
        <location evidence="1 12">Nucleus</location>
    </subcellularLocation>
</comment>
<keyword evidence="5" id="KW-0479">Metal-binding</keyword>
<feature type="compositionally biased region" description="Basic residues" evidence="13">
    <location>
        <begin position="745"/>
        <end position="754"/>
    </location>
</feature>
<keyword evidence="8" id="KW-0156">Chromatin regulator</keyword>
<dbReference type="PROSITE" id="PS51726">
    <property type="entry name" value="MYST_HAT"/>
    <property type="match status" value="1"/>
</dbReference>
<evidence type="ECO:0000259" key="14">
    <source>
        <dbReference type="PROSITE" id="PS51726"/>
    </source>
</evidence>
<keyword evidence="6" id="KW-0863">Zinc-finger</keyword>
<evidence type="ECO:0000256" key="6">
    <source>
        <dbReference type="ARBA" id="ARBA00022771"/>
    </source>
</evidence>
<dbReference type="Gene3D" id="3.40.630.30">
    <property type="match status" value="1"/>
</dbReference>
<dbReference type="Pfam" id="PF01853">
    <property type="entry name" value="MOZ_SAS"/>
    <property type="match status" value="1"/>
</dbReference>
<dbReference type="SUPFAM" id="SSF55729">
    <property type="entry name" value="Acyl-CoA N-acyltransferases (Nat)"/>
    <property type="match status" value="1"/>
</dbReference>
<dbReference type="GO" id="GO:0003682">
    <property type="term" value="F:chromatin binding"/>
    <property type="evidence" value="ECO:0007669"/>
    <property type="project" value="TreeGrafter"/>
</dbReference>
<comment type="similarity">
    <text evidence="2 12">Belongs to the MYST (SAS/MOZ) family.</text>
</comment>
<evidence type="ECO:0000256" key="9">
    <source>
        <dbReference type="ARBA" id="ARBA00022990"/>
    </source>
</evidence>
<evidence type="ECO:0000313" key="16">
    <source>
        <dbReference type="Proteomes" id="UP000191144"/>
    </source>
</evidence>
<dbReference type="GO" id="GO:0004402">
    <property type="term" value="F:histone acetyltransferase activity"/>
    <property type="evidence" value="ECO:0007669"/>
    <property type="project" value="InterPro"/>
</dbReference>
<evidence type="ECO:0000313" key="15">
    <source>
        <dbReference type="EMBL" id="SCV02802.1"/>
    </source>
</evidence>
<dbReference type="Gene3D" id="1.10.10.10">
    <property type="entry name" value="Winged helix-like DNA-binding domain superfamily/Winged helix DNA-binding domain"/>
    <property type="match status" value="1"/>
</dbReference>
<dbReference type="Pfam" id="PF17772">
    <property type="entry name" value="zf-MYST"/>
    <property type="match status" value="1"/>
</dbReference>
<evidence type="ECO:0000256" key="1">
    <source>
        <dbReference type="ARBA" id="ARBA00004123"/>
    </source>
</evidence>
<dbReference type="InterPro" id="IPR040706">
    <property type="entry name" value="Zf-MYST"/>
</dbReference>
<dbReference type="InterPro" id="IPR016181">
    <property type="entry name" value="Acyl_CoA_acyltransferase"/>
</dbReference>
<keyword evidence="10 12" id="KW-0539">Nucleus</keyword>
<keyword evidence="7" id="KW-0862">Zinc</keyword>
<evidence type="ECO:0000256" key="12">
    <source>
        <dbReference type="RuleBase" id="RU361211"/>
    </source>
</evidence>
<dbReference type="PANTHER" id="PTHR10615:SF161">
    <property type="entry name" value="HISTONE ACETYLTRANSFERASE KAT7"/>
    <property type="match status" value="1"/>
</dbReference>
<dbReference type="GO" id="GO:0003712">
    <property type="term" value="F:transcription coregulator activity"/>
    <property type="evidence" value="ECO:0007669"/>
    <property type="project" value="TreeGrafter"/>
</dbReference>
<feature type="region of interest" description="Disordered" evidence="13">
    <location>
        <begin position="625"/>
        <end position="646"/>
    </location>
</feature>
<gene>
    <name evidence="15" type="ORF">LAME_0H05336G</name>
</gene>
<dbReference type="Gene3D" id="3.30.60.60">
    <property type="entry name" value="N-acetyl transferase-like"/>
    <property type="match status" value="1"/>
</dbReference>
<comment type="catalytic activity">
    <reaction evidence="12">
        <text>L-lysyl-[protein] + acetyl-CoA = N(6)-acetyl-L-lysyl-[protein] + CoA + H(+)</text>
        <dbReference type="Rhea" id="RHEA:45948"/>
        <dbReference type="Rhea" id="RHEA-COMP:9752"/>
        <dbReference type="Rhea" id="RHEA-COMP:10731"/>
        <dbReference type="ChEBI" id="CHEBI:15378"/>
        <dbReference type="ChEBI" id="CHEBI:29969"/>
        <dbReference type="ChEBI" id="CHEBI:57287"/>
        <dbReference type="ChEBI" id="CHEBI:57288"/>
        <dbReference type="ChEBI" id="CHEBI:61930"/>
        <dbReference type="EC" id="2.3.1.48"/>
    </reaction>
</comment>
<dbReference type="InterPro" id="IPR050603">
    <property type="entry name" value="MYST_HAT"/>
</dbReference>
<dbReference type="InterPro" id="IPR036388">
    <property type="entry name" value="WH-like_DNA-bd_sf"/>
</dbReference>
<dbReference type="GO" id="GO:0008270">
    <property type="term" value="F:zinc ion binding"/>
    <property type="evidence" value="ECO:0007669"/>
    <property type="project" value="UniProtKB-KW"/>
</dbReference>
<dbReference type="FunFam" id="3.40.630.30:FF:000001">
    <property type="entry name" value="Histone acetyltransferase"/>
    <property type="match status" value="1"/>
</dbReference>
<feature type="compositionally biased region" description="Low complexity" evidence="13">
    <location>
        <begin position="70"/>
        <end position="79"/>
    </location>
</feature>
<keyword evidence="4" id="KW-0808">Transferase</keyword>
<sequence>MNPADAHAQRHLRLLRNIELSDNIHASIANEIAKDPDNFSRQTRAKHAYDNGPMPKKARVGVPVENETARSVPLSVPRSVPRPPPKVAPQTASSATATATATVTATAWSLPREAEVANALSPNVEFPKVDPFRGTYKKHVVKIRYNPTKFLSFENLISNSSVDPDRYEVDFDVHESQTLFNKIENDCSMPYRCAIADKKDFTTQNTTPSIKDREFFQALLYNASPASYYNGNLLLAFTEAEDRELQHSKKYKTKREAARIEYIHLRDHEIKTWYTAPYPEEFNKNKILYICEYCLKYMKSRYVFHRHQLKCSLRHPPGNEIYRDKKISIWEIDGRENVIYCQNLCLLAKLFLNSKTLYYDVEPFIFYVLTEREDIGNQNHFHFVGYFSKEKLTSTDYNLSCILTLPIYQRKGYGHLLVDFSYLLTRREYKWGTPEKPFSDLGLLSYRNFWKIKLCQVIKSLKNEILEAQEKGLTFQCTLEDLSNLTGMIPTDIVVGLEQLKILHQFKKGDKTNYALKINDWSLINNVVNAAKSKNLYSLRPEKLVWKPMIFGPSCGINAMGTMIETTGATRTTNAGQKNGVDSFKNSISVLVNFLQDDIADPRSMEETCLEKIQSHQSSEIDPQLLGSMSLPQSDASSGSSDANIVLPHSLPEQADGTYTNDEDVSRAQNIDVCNVETFDSAFDGEKELGEEDEEEEVDVVMGTADNDFDYGDALEYGDIKLLSGSEDDDANFGNDSSDTNASVKKSRRGRVIKRIHDSGDDSEEEHVATRHLRSMKCSY</sequence>
<dbReference type="InterPro" id="IPR002717">
    <property type="entry name" value="HAT_MYST-type"/>
</dbReference>
<evidence type="ECO:0000256" key="2">
    <source>
        <dbReference type="ARBA" id="ARBA00010107"/>
    </source>
</evidence>
<evidence type="ECO:0000256" key="5">
    <source>
        <dbReference type="ARBA" id="ARBA00022723"/>
    </source>
</evidence>
<accession>A0A1G4KE68</accession>
<reference evidence="16" key="1">
    <citation type="submission" date="2016-03" db="EMBL/GenBank/DDBJ databases">
        <authorList>
            <person name="Devillers Hugo."/>
        </authorList>
    </citation>
    <scope>NUCLEOTIDE SEQUENCE [LARGE SCALE GENOMIC DNA]</scope>
</reference>
<dbReference type="AlphaFoldDB" id="A0A1G4KE68"/>
<evidence type="ECO:0000256" key="13">
    <source>
        <dbReference type="SAM" id="MobiDB-lite"/>
    </source>
</evidence>
<feature type="active site" description="Proton donor/acceptor" evidence="11">
    <location>
        <position position="435"/>
    </location>
</feature>
<proteinExistence type="inferred from homology"/>
<keyword evidence="16" id="KW-1185">Reference proteome</keyword>
<feature type="compositionally biased region" description="Polar residues" evidence="13">
    <location>
        <begin position="734"/>
        <end position="744"/>
    </location>
</feature>
<dbReference type="Proteomes" id="UP000191144">
    <property type="component" value="Chromosome H"/>
</dbReference>
<dbReference type="GO" id="GO:1990467">
    <property type="term" value="C:NuA3a histone acetyltransferase complex"/>
    <property type="evidence" value="ECO:0007669"/>
    <property type="project" value="TreeGrafter"/>
</dbReference>
<dbReference type="EMBL" id="LT598480">
    <property type="protein sequence ID" value="SCV02802.1"/>
    <property type="molecule type" value="Genomic_DNA"/>
</dbReference>
<protein>
    <recommendedName>
        <fullName evidence="3 12">Histone acetyltransferase</fullName>
        <ecNumber evidence="3 12">2.3.1.48</ecNumber>
    </recommendedName>
</protein>
<evidence type="ECO:0000256" key="3">
    <source>
        <dbReference type="ARBA" id="ARBA00013184"/>
    </source>
</evidence>
<feature type="domain" description="MYST-type HAT" evidence="14">
    <location>
        <begin position="255"/>
        <end position="548"/>
    </location>
</feature>
<feature type="compositionally biased region" description="Polar residues" evidence="13">
    <location>
        <begin position="630"/>
        <end position="643"/>
    </location>
</feature>
<evidence type="ECO:0000256" key="11">
    <source>
        <dbReference type="PIRSR" id="PIRSR602717-51"/>
    </source>
</evidence>
<dbReference type="EC" id="2.3.1.48" evidence="3 12"/>
<keyword evidence="9" id="KW-0007">Acetylation</keyword>
<dbReference type="GO" id="GO:0006357">
    <property type="term" value="P:regulation of transcription by RNA polymerase II"/>
    <property type="evidence" value="ECO:0007669"/>
    <property type="project" value="TreeGrafter"/>
</dbReference>
<organism evidence="15 16">
    <name type="scientific">Lachancea meyersii CBS 8951</name>
    <dbReference type="NCBI Taxonomy" id="1266667"/>
    <lineage>
        <taxon>Eukaryota</taxon>
        <taxon>Fungi</taxon>
        <taxon>Dikarya</taxon>
        <taxon>Ascomycota</taxon>
        <taxon>Saccharomycotina</taxon>
        <taxon>Saccharomycetes</taxon>
        <taxon>Saccharomycetales</taxon>
        <taxon>Saccharomycetaceae</taxon>
        <taxon>Lachancea</taxon>
    </lineage>
</organism>
<evidence type="ECO:0000256" key="10">
    <source>
        <dbReference type="ARBA" id="ARBA00023242"/>
    </source>
</evidence>
<feature type="region of interest" description="Disordered" evidence="13">
    <location>
        <begin position="731"/>
        <end position="769"/>
    </location>
</feature>
<dbReference type="GO" id="GO:0005634">
    <property type="term" value="C:nucleus"/>
    <property type="evidence" value="ECO:0007669"/>
    <property type="project" value="UniProtKB-SubCell"/>
</dbReference>